<gene>
    <name evidence="11" type="ORF">GQ43DRAFT_424307</name>
</gene>
<keyword evidence="3" id="KW-0540">Nuclease</keyword>
<feature type="region of interest" description="Disordered" evidence="9">
    <location>
        <begin position="648"/>
        <end position="804"/>
    </location>
</feature>
<proteinExistence type="inferred from homology"/>
<keyword evidence="6 11" id="KW-0269">Exonuclease</keyword>
<organism evidence="11 12">
    <name type="scientific">Delitschia confertaspora ATCC 74209</name>
    <dbReference type="NCBI Taxonomy" id="1513339"/>
    <lineage>
        <taxon>Eukaryota</taxon>
        <taxon>Fungi</taxon>
        <taxon>Dikarya</taxon>
        <taxon>Ascomycota</taxon>
        <taxon>Pezizomycotina</taxon>
        <taxon>Dothideomycetes</taxon>
        <taxon>Pleosporomycetidae</taxon>
        <taxon>Pleosporales</taxon>
        <taxon>Delitschiaceae</taxon>
        <taxon>Delitschia</taxon>
    </lineage>
</organism>
<dbReference type="GO" id="GO:0071035">
    <property type="term" value="P:nuclear polyadenylation-dependent rRNA catabolic process"/>
    <property type="evidence" value="ECO:0007669"/>
    <property type="project" value="TreeGrafter"/>
</dbReference>
<dbReference type="InterPro" id="IPR045092">
    <property type="entry name" value="Rrp6-like"/>
</dbReference>
<evidence type="ECO:0000256" key="1">
    <source>
        <dbReference type="ARBA" id="ARBA00004123"/>
    </source>
</evidence>
<dbReference type="InterPro" id="IPR002562">
    <property type="entry name" value="3'-5'_exonuclease_dom"/>
</dbReference>
<dbReference type="Pfam" id="PF08066">
    <property type="entry name" value="PMC2NT"/>
    <property type="match status" value="1"/>
</dbReference>
<dbReference type="AlphaFoldDB" id="A0A9P4JDP9"/>
<dbReference type="GO" id="GO:0005730">
    <property type="term" value="C:nucleolus"/>
    <property type="evidence" value="ECO:0007669"/>
    <property type="project" value="TreeGrafter"/>
</dbReference>
<comment type="subcellular location">
    <subcellularLocation>
        <location evidence="1">Nucleus</location>
    </subcellularLocation>
</comment>
<dbReference type="GO" id="GO:0071051">
    <property type="term" value="P:poly(A)-dependent snoRNA 3'-end processing"/>
    <property type="evidence" value="ECO:0007669"/>
    <property type="project" value="TreeGrafter"/>
</dbReference>
<evidence type="ECO:0000256" key="3">
    <source>
        <dbReference type="ARBA" id="ARBA00022722"/>
    </source>
</evidence>
<dbReference type="GO" id="GO:0000175">
    <property type="term" value="F:3'-5'-RNA exonuclease activity"/>
    <property type="evidence" value="ECO:0007669"/>
    <property type="project" value="InterPro"/>
</dbReference>
<dbReference type="FunFam" id="3.30.420.10:FF:000059">
    <property type="entry name" value="Exosome complex exonuclease Rrp6"/>
    <property type="match status" value="1"/>
</dbReference>
<dbReference type="InterPro" id="IPR012588">
    <property type="entry name" value="Exosome-assoc_fac_Rrp6_N"/>
</dbReference>
<evidence type="ECO:0000259" key="10">
    <source>
        <dbReference type="PROSITE" id="PS50967"/>
    </source>
</evidence>
<dbReference type="Pfam" id="PF00570">
    <property type="entry name" value="HRDC"/>
    <property type="match status" value="1"/>
</dbReference>
<dbReference type="SUPFAM" id="SSF47819">
    <property type="entry name" value="HRDC-like"/>
    <property type="match status" value="1"/>
</dbReference>
<dbReference type="GO" id="GO:0071037">
    <property type="term" value="P:nuclear polyadenylation-dependent snRNA catabolic process"/>
    <property type="evidence" value="ECO:0007669"/>
    <property type="project" value="TreeGrafter"/>
</dbReference>
<feature type="compositionally biased region" description="Basic residues" evidence="9">
    <location>
        <begin position="760"/>
        <end position="772"/>
    </location>
</feature>
<evidence type="ECO:0000313" key="11">
    <source>
        <dbReference type="EMBL" id="KAF2197552.1"/>
    </source>
</evidence>
<keyword evidence="7" id="KW-0539">Nucleus</keyword>
<dbReference type="InterPro" id="IPR049559">
    <property type="entry name" value="Rrp6p-like_exo"/>
</dbReference>
<dbReference type="CDD" id="cd06147">
    <property type="entry name" value="Rrp6p_like_exo"/>
    <property type="match status" value="1"/>
</dbReference>
<dbReference type="GO" id="GO:0000176">
    <property type="term" value="C:nuclear exosome (RNase complex)"/>
    <property type="evidence" value="ECO:0007669"/>
    <property type="project" value="InterPro"/>
</dbReference>
<dbReference type="GO" id="GO:0071044">
    <property type="term" value="P:histone mRNA catabolic process"/>
    <property type="evidence" value="ECO:0007669"/>
    <property type="project" value="TreeGrafter"/>
</dbReference>
<dbReference type="SUPFAM" id="SSF53098">
    <property type="entry name" value="Ribonuclease H-like"/>
    <property type="match status" value="1"/>
</dbReference>
<comment type="similarity">
    <text evidence="8">Belongs to the exosome component 10/RRP6 family.</text>
</comment>
<dbReference type="Gene3D" id="1.10.150.80">
    <property type="entry name" value="HRDC domain"/>
    <property type="match status" value="1"/>
</dbReference>
<evidence type="ECO:0000256" key="9">
    <source>
        <dbReference type="SAM" id="MobiDB-lite"/>
    </source>
</evidence>
<sequence length="804" mass="90238">MDPAADFKSLQETIQTALIATTRTATSISAGDIPFQRTLDPQLASTLDTQNARLLRLTERLLESVATNSHSTTPKLPDIESIDNNWRDVVDVLDSLLEKADTSLDEFTGAVKRMTPAEEQGAAASKAIVYPKHLPKPQLSFEHVPTNNETGGFKPLLTSKPHAKVPLEEGLKTYIDASGSEQYPHPYQVEIQSYKYPASLYEKTEPIQYLPFESTTATFVDTPEALAAMLAELKTAKEIAIDLEHHDNRSYIGIVSLMQISTRNKDWIIDTLKPWRRRLECLNEVFADPSILKVLHGAYMDIVWLQRDLGLYIVGLFDTFHAARTLGYPGASLAYLLKRFIDFDAQKQYQMADWRIRPLSPELFDYARADTHFLLYVFDNMRNELIDRSTFSNPDEDRIQTVFEKSMETALQRYEHPIYDAKLGLGPVGWYRLLSRTPVTYSPEQFSVFKAVHEWRDKIARLEDESVLFIMPNHAIFTIARTLPEDKTSIFAAIHNVSPIVRMRADELVNVISTAKAAGKDGPQLNDELLKIECIRKAFRRQDAAVITNNNTVSETPVLENIQSNPLTITVETPLLRAKSSQFWGSLLSEDMRQRIKSFTSNISLALPLPPLTAEIFSDATGSTLEDQTPKVEDTPAMQEEALAEEVQDEVFTVKQKGGSRKRTADGVTKEPAHSFSKLNISNSGATEEFNDDQIMLGKDDAPLSKADKNARRKEKKRKAAQETSGEGLNYDDTVEDEAPFDYANAPSVLKAQQPEKGSGRHGKTDRKKKKPQGFNPYAKMADVPKGLARSQRESAGRSKTFTS</sequence>
<dbReference type="GO" id="GO:0071039">
    <property type="term" value="P:nuclear polyadenylation-dependent CUT catabolic process"/>
    <property type="evidence" value="ECO:0007669"/>
    <property type="project" value="TreeGrafter"/>
</dbReference>
<dbReference type="FunFam" id="1.10.150.80:FF:000001">
    <property type="entry name" value="Putative exosome component 10"/>
    <property type="match status" value="1"/>
</dbReference>
<evidence type="ECO:0000256" key="5">
    <source>
        <dbReference type="ARBA" id="ARBA00022835"/>
    </source>
</evidence>
<dbReference type="GO" id="GO:0071038">
    <property type="term" value="P:TRAMP-dependent tRNA surveillance pathway"/>
    <property type="evidence" value="ECO:0007669"/>
    <property type="project" value="TreeGrafter"/>
</dbReference>
<dbReference type="GO" id="GO:0071036">
    <property type="term" value="P:nuclear polyadenylation-dependent snoRNA catabolic process"/>
    <property type="evidence" value="ECO:0007669"/>
    <property type="project" value="TreeGrafter"/>
</dbReference>
<dbReference type="PROSITE" id="PS50967">
    <property type="entry name" value="HRDC"/>
    <property type="match status" value="1"/>
</dbReference>
<feature type="compositionally biased region" description="Polar residues" evidence="9">
    <location>
        <begin position="677"/>
        <end position="686"/>
    </location>
</feature>
<dbReference type="GO" id="GO:0071040">
    <property type="term" value="P:nuclear polyadenylation-dependent antisense transcript catabolic process"/>
    <property type="evidence" value="ECO:0007669"/>
    <property type="project" value="TreeGrafter"/>
</dbReference>
<dbReference type="GO" id="GO:0003727">
    <property type="term" value="F:single-stranded RNA binding"/>
    <property type="evidence" value="ECO:0007669"/>
    <property type="project" value="TreeGrafter"/>
</dbReference>
<evidence type="ECO:0000256" key="2">
    <source>
        <dbReference type="ARBA" id="ARBA00022552"/>
    </source>
</evidence>
<dbReference type="OrthoDB" id="2250022at2759"/>
<dbReference type="InterPro" id="IPR010997">
    <property type="entry name" value="HRDC-like_sf"/>
</dbReference>
<evidence type="ECO:0000256" key="6">
    <source>
        <dbReference type="ARBA" id="ARBA00022839"/>
    </source>
</evidence>
<dbReference type="EMBL" id="ML994222">
    <property type="protein sequence ID" value="KAF2197552.1"/>
    <property type="molecule type" value="Genomic_DNA"/>
</dbReference>
<evidence type="ECO:0000256" key="7">
    <source>
        <dbReference type="ARBA" id="ARBA00023242"/>
    </source>
</evidence>
<dbReference type="PANTHER" id="PTHR12124">
    <property type="entry name" value="POLYMYOSITIS/SCLERODERMA AUTOANTIGEN-RELATED"/>
    <property type="match status" value="1"/>
</dbReference>
<dbReference type="PANTHER" id="PTHR12124:SF47">
    <property type="entry name" value="EXOSOME COMPONENT 10"/>
    <property type="match status" value="1"/>
</dbReference>
<evidence type="ECO:0000256" key="8">
    <source>
        <dbReference type="ARBA" id="ARBA00043957"/>
    </source>
</evidence>
<feature type="compositionally biased region" description="Basic and acidic residues" evidence="9">
    <location>
        <begin position="698"/>
        <end position="710"/>
    </location>
</feature>
<dbReference type="Gene3D" id="3.30.420.10">
    <property type="entry name" value="Ribonuclease H-like superfamily/Ribonuclease H"/>
    <property type="match status" value="1"/>
</dbReference>
<dbReference type="InterPro" id="IPR012337">
    <property type="entry name" value="RNaseH-like_sf"/>
</dbReference>
<dbReference type="InterPro" id="IPR036397">
    <property type="entry name" value="RNaseH_sf"/>
</dbReference>
<keyword evidence="4" id="KW-0378">Hydrolase</keyword>
<dbReference type="GO" id="GO:0000467">
    <property type="term" value="P:exonucleolytic trimming to generate mature 3'-end of 5.8S rRNA from tricistronic rRNA transcript (SSU-rRNA, 5.8S rRNA, LSU-rRNA)"/>
    <property type="evidence" value="ECO:0007669"/>
    <property type="project" value="InterPro"/>
</dbReference>
<protein>
    <submittedName>
        <fullName evidence="11">Exosome complex exonuclease-like protein Rrp6</fullName>
    </submittedName>
</protein>
<keyword evidence="5" id="KW-0271">Exosome</keyword>
<evidence type="ECO:0000256" key="4">
    <source>
        <dbReference type="ARBA" id="ARBA00022801"/>
    </source>
</evidence>
<feature type="compositionally biased region" description="Basic and acidic residues" evidence="9">
    <location>
        <begin position="663"/>
        <end position="673"/>
    </location>
</feature>
<dbReference type="InterPro" id="IPR044876">
    <property type="entry name" value="HRDC_dom_sf"/>
</dbReference>
<keyword evidence="2" id="KW-0698">rRNA processing</keyword>
<accession>A0A9P4JDP9</accession>
<comment type="caution">
    <text evidence="11">The sequence shown here is derived from an EMBL/GenBank/DDBJ whole genome shotgun (WGS) entry which is preliminary data.</text>
</comment>
<dbReference type="Proteomes" id="UP000799536">
    <property type="component" value="Unassembled WGS sequence"/>
</dbReference>
<dbReference type="Pfam" id="PF01612">
    <property type="entry name" value="DNA_pol_A_exo1"/>
    <property type="match status" value="1"/>
</dbReference>
<feature type="domain" description="HRDC" evidence="10">
    <location>
        <begin position="442"/>
        <end position="522"/>
    </location>
</feature>
<dbReference type="SMART" id="SM00341">
    <property type="entry name" value="HRDC"/>
    <property type="match status" value="1"/>
</dbReference>
<keyword evidence="12" id="KW-1185">Reference proteome</keyword>
<evidence type="ECO:0000313" key="12">
    <source>
        <dbReference type="Proteomes" id="UP000799536"/>
    </source>
</evidence>
<name>A0A9P4JDP9_9PLEO</name>
<reference evidence="11" key="1">
    <citation type="journal article" date="2020" name="Stud. Mycol.">
        <title>101 Dothideomycetes genomes: a test case for predicting lifestyles and emergence of pathogens.</title>
        <authorList>
            <person name="Haridas S."/>
            <person name="Albert R."/>
            <person name="Binder M."/>
            <person name="Bloem J."/>
            <person name="Labutti K."/>
            <person name="Salamov A."/>
            <person name="Andreopoulos B."/>
            <person name="Baker S."/>
            <person name="Barry K."/>
            <person name="Bills G."/>
            <person name="Bluhm B."/>
            <person name="Cannon C."/>
            <person name="Castanera R."/>
            <person name="Culley D."/>
            <person name="Daum C."/>
            <person name="Ezra D."/>
            <person name="Gonzalez J."/>
            <person name="Henrissat B."/>
            <person name="Kuo A."/>
            <person name="Liang C."/>
            <person name="Lipzen A."/>
            <person name="Lutzoni F."/>
            <person name="Magnuson J."/>
            <person name="Mondo S."/>
            <person name="Nolan M."/>
            <person name="Ohm R."/>
            <person name="Pangilinan J."/>
            <person name="Park H.-J."/>
            <person name="Ramirez L."/>
            <person name="Alfaro M."/>
            <person name="Sun H."/>
            <person name="Tritt A."/>
            <person name="Yoshinaga Y."/>
            <person name="Zwiers L.-H."/>
            <person name="Turgeon B."/>
            <person name="Goodwin S."/>
            <person name="Spatafora J."/>
            <person name="Crous P."/>
            <person name="Grigoriev I."/>
        </authorList>
    </citation>
    <scope>NUCLEOTIDE SEQUENCE</scope>
    <source>
        <strain evidence="11">ATCC 74209</strain>
    </source>
</reference>
<dbReference type="SMART" id="SM00474">
    <property type="entry name" value="35EXOc"/>
    <property type="match status" value="1"/>
</dbReference>
<dbReference type="InterPro" id="IPR002121">
    <property type="entry name" value="HRDC_dom"/>
</dbReference>
<dbReference type="GO" id="GO:0000166">
    <property type="term" value="F:nucleotide binding"/>
    <property type="evidence" value="ECO:0007669"/>
    <property type="project" value="InterPro"/>
</dbReference>